<keyword evidence="5" id="KW-0745">Spermidine biosynthesis</keyword>
<dbReference type="EMBL" id="LSDT01000043">
    <property type="protein sequence ID" value="KXB90868.1"/>
    <property type="molecule type" value="Genomic_DNA"/>
</dbReference>
<dbReference type="GO" id="GO:0004014">
    <property type="term" value="F:adenosylmethionine decarboxylase activity"/>
    <property type="evidence" value="ECO:0007669"/>
    <property type="project" value="InterPro"/>
</dbReference>
<dbReference type="PANTHER" id="PTHR33866">
    <property type="entry name" value="S-ADENOSYLMETHIONINE DECARBOXYLASE PROENZYME"/>
    <property type="match status" value="1"/>
</dbReference>
<evidence type="ECO:0000256" key="5">
    <source>
        <dbReference type="ARBA" id="ARBA00023066"/>
    </source>
</evidence>
<dbReference type="PANTHER" id="PTHR33866:SF2">
    <property type="entry name" value="S-ADENOSYLMETHIONINE DECARBOXYLASE PROENZYME"/>
    <property type="match status" value="1"/>
</dbReference>
<evidence type="ECO:0008006" key="13">
    <source>
        <dbReference type="Google" id="ProtNLM"/>
    </source>
</evidence>
<proteinExistence type="predicted"/>
<dbReference type="GO" id="GO:0008295">
    <property type="term" value="P:spermidine biosynthetic process"/>
    <property type="evidence" value="ECO:0007669"/>
    <property type="project" value="UniProtKB-KW"/>
</dbReference>
<keyword evidence="3" id="KW-0210">Decarboxylase</keyword>
<comment type="cofactor">
    <cofactor evidence="1">
        <name>pyruvate</name>
        <dbReference type="ChEBI" id="CHEBI:15361"/>
    </cofactor>
</comment>
<keyword evidence="7" id="KW-0865">Zymogen</keyword>
<accession>A0A134CF58</accession>
<evidence type="ECO:0000313" key="11">
    <source>
        <dbReference type="EMBL" id="KXB90868.1"/>
    </source>
</evidence>
<evidence type="ECO:0000256" key="6">
    <source>
        <dbReference type="ARBA" id="ARBA00023115"/>
    </source>
</evidence>
<reference evidence="12" key="1">
    <citation type="submission" date="2016-01" db="EMBL/GenBank/DDBJ databases">
        <authorList>
            <person name="Mitreva M."/>
            <person name="Pepin K.H."/>
            <person name="Mihindukulasuriya K.A."/>
            <person name="Fulton R."/>
            <person name="Fronick C."/>
            <person name="O'Laughlin M."/>
            <person name="Miner T."/>
            <person name="Herter B."/>
            <person name="Rosa B.A."/>
            <person name="Cordes M."/>
            <person name="Tomlinson C."/>
            <person name="Wollam A."/>
            <person name="Palsikar V.B."/>
            <person name="Mardis E.R."/>
            <person name="Wilson R.K."/>
        </authorList>
    </citation>
    <scope>NUCLEOTIDE SEQUENCE [LARGE SCALE GENOMIC DNA]</scope>
    <source>
        <strain evidence="12">KA00182</strain>
    </source>
</reference>
<evidence type="ECO:0000256" key="9">
    <source>
        <dbReference type="ARBA" id="ARBA00023270"/>
    </source>
</evidence>
<gene>
    <name evidence="11" type="ORF">HMPREF3182_00949</name>
</gene>
<dbReference type="RefSeq" id="WP_007391897.1">
    <property type="nucleotide sequence ID" value="NZ_KQ960952.1"/>
</dbReference>
<evidence type="ECO:0000256" key="4">
    <source>
        <dbReference type="ARBA" id="ARBA00022813"/>
    </source>
</evidence>
<evidence type="ECO:0000256" key="10">
    <source>
        <dbReference type="ARBA" id="ARBA00023317"/>
    </source>
</evidence>
<dbReference type="SUPFAM" id="SSF56276">
    <property type="entry name" value="S-adenosylmethionine decarboxylase"/>
    <property type="match status" value="1"/>
</dbReference>
<dbReference type="AlphaFoldDB" id="A0A134CF58"/>
<name>A0A134CF58_9FIRM</name>
<dbReference type="GO" id="GO:0005829">
    <property type="term" value="C:cytosol"/>
    <property type="evidence" value="ECO:0007669"/>
    <property type="project" value="TreeGrafter"/>
</dbReference>
<comment type="caution">
    <text evidence="11">The sequence shown here is derived from an EMBL/GenBank/DDBJ whole genome shotgun (WGS) entry which is preliminary data.</text>
</comment>
<keyword evidence="12" id="KW-1185">Reference proteome</keyword>
<keyword evidence="6" id="KW-0620">Polyamine biosynthesis</keyword>
<keyword evidence="4" id="KW-0068">Autocatalytic cleavage</keyword>
<keyword evidence="2" id="KW-0949">S-adenosyl-L-methionine</keyword>
<evidence type="ECO:0000256" key="8">
    <source>
        <dbReference type="ARBA" id="ARBA00023239"/>
    </source>
</evidence>
<evidence type="ECO:0000256" key="1">
    <source>
        <dbReference type="ARBA" id="ARBA00001928"/>
    </source>
</evidence>
<dbReference type="InterPro" id="IPR016067">
    <property type="entry name" value="S-AdoMet_deCO2ase_core"/>
</dbReference>
<dbReference type="InterPro" id="IPR003826">
    <property type="entry name" value="AdoMetDC_fam_prok"/>
</dbReference>
<evidence type="ECO:0000256" key="2">
    <source>
        <dbReference type="ARBA" id="ARBA00022691"/>
    </source>
</evidence>
<evidence type="ECO:0000256" key="3">
    <source>
        <dbReference type="ARBA" id="ARBA00022793"/>
    </source>
</evidence>
<evidence type="ECO:0000313" key="12">
    <source>
        <dbReference type="Proteomes" id="UP000070160"/>
    </source>
</evidence>
<keyword evidence="8" id="KW-0456">Lyase</keyword>
<dbReference type="Pfam" id="PF02675">
    <property type="entry name" value="AdoMet_dc"/>
    <property type="match status" value="1"/>
</dbReference>
<protein>
    <recommendedName>
        <fullName evidence="13">S-adenosylmethionine decarboxylase proenzyme</fullName>
    </recommendedName>
</protein>
<dbReference type="Proteomes" id="UP000070160">
    <property type="component" value="Unassembled WGS sequence"/>
</dbReference>
<keyword evidence="10" id="KW-0670">Pyruvate</keyword>
<dbReference type="PATRIC" id="fig|1588748.3.peg.913"/>
<keyword evidence="9" id="KW-0704">Schiff base</keyword>
<dbReference type="STRING" id="1588748.HMPREF3182_00949"/>
<sequence length="164" mass="18885">MKNTLGKHLIIDFYNCKVNLTTPDDLKPLAQRALEVVQLPLLSWQSYPCNGDLVGIAISENAHICIHFYTILSYAAIDIYSFNTDLSINHMMGSLKLLLHSDSIKATSIRRGDFGIIRDMKPKRRTKITPIRRMKTTGSKIRKTSVTMFHMLRHPHQSHRKKRK</sequence>
<dbReference type="Gene3D" id="3.60.90.10">
    <property type="entry name" value="S-adenosylmethionine decarboxylase"/>
    <property type="match status" value="1"/>
</dbReference>
<evidence type="ECO:0000256" key="7">
    <source>
        <dbReference type="ARBA" id="ARBA00023145"/>
    </source>
</evidence>
<organism evidence="11 12">
    <name type="scientific">Megasphaera hutchinsoni</name>
    <dbReference type="NCBI Taxonomy" id="1588748"/>
    <lineage>
        <taxon>Bacteria</taxon>
        <taxon>Bacillati</taxon>
        <taxon>Bacillota</taxon>
        <taxon>Negativicutes</taxon>
        <taxon>Veillonellales</taxon>
        <taxon>Veillonellaceae</taxon>
        <taxon>Megasphaera</taxon>
    </lineage>
</organism>